<evidence type="ECO:0000313" key="2">
    <source>
        <dbReference type="EMBL" id="JAH28054.1"/>
    </source>
</evidence>
<name>A0A0E9RG23_ANGAN</name>
<proteinExistence type="predicted"/>
<dbReference type="AlphaFoldDB" id="A0A0E9RG23"/>
<keyword evidence="1" id="KW-0732">Signal</keyword>
<evidence type="ECO:0000256" key="1">
    <source>
        <dbReference type="SAM" id="SignalP"/>
    </source>
</evidence>
<reference evidence="2" key="1">
    <citation type="submission" date="2014-11" db="EMBL/GenBank/DDBJ databases">
        <authorList>
            <person name="Amaro Gonzalez C."/>
        </authorList>
    </citation>
    <scope>NUCLEOTIDE SEQUENCE</scope>
</reference>
<reference evidence="2" key="2">
    <citation type="journal article" date="2015" name="Fish Shellfish Immunol.">
        <title>Early steps in the European eel (Anguilla anguilla)-Vibrio vulnificus interaction in the gills: Role of the RtxA13 toxin.</title>
        <authorList>
            <person name="Callol A."/>
            <person name="Pajuelo D."/>
            <person name="Ebbesson L."/>
            <person name="Teles M."/>
            <person name="MacKenzie S."/>
            <person name="Amaro C."/>
        </authorList>
    </citation>
    <scope>NUCLEOTIDE SEQUENCE</scope>
</reference>
<accession>A0A0E9RG23</accession>
<sequence length="35" mass="3937">MKLSTSMIILVIHSLCSYVDNRDCLGKQECTSLSF</sequence>
<protein>
    <submittedName>
        <fullName evidence="2">Uncharacterized protein</fullName>
    </submittedName>
</protein>
<feature type="chain" id="PRO_5007401391" evidence="1">
    <location>
        <begin position="22"/>
        <end position="35"/>
    </location>
</feature>
<organism evidence="2">
    <name type="scientific">Anguilla anguilla</name>
    <name type="common">European freshwater eel</name>
    <name type="synonym">Muraena anguilla</name>
    <dbReference type="NCBI Taxonomy" id="7936"/>
    <lineage>
        <taxon>Eukaryota</taxon>
        <taxon>Metazoa</taxon>
        <taxon>Chordata</taxon>
        <taxon>Craniata</taxon>
        <taxon>Vertebrata</taxon>
        <taxon>Euteleostomi</taxon>
        <taxon>Actinopterygii</taxon>
        <taxon>Neopterygii</taxon>
        <taxon>Teleostei</taxon>
        <taxon>Anguilliformes</taxon>
        <taxon>Anguillidae</taxon>
        <taxon>Anguilla</taxon>
    </lineage>
</organism>
<feature type="signal peptide" evidence="1">
    <location>
        <begin position="1"/>
        <end position="21"/>
    </location>
</feature>
<dbReference type="EMBL" id="GBXM01080523">
    <property type="protein sequence ID" value="JAH28054.1"/>
    <property type="molecule type" value="Transcribed_RNA"/>
</dbReference>
<dbReference type="EMBL" id="GBXM01068121">
    <property type="protein sequence ID" value="JAH40456.1"/>
    <property type="molecule type" value="Transcribed_RNA"/>
</dbReference>